<reference evidence="2 3" key="1">
    <citation type="journal article" date="2007" name="J. Bacteriol.">
        <title>Whole-genome analysis of the methyl tert-butyl ether-degrading beta-proteobacterium Methylibium petroleiphilum PM1.</title>
        <authorList>
            <person name="Kane S.R."/>
            <person name="Chakicherla A.Y."/>
            <person name="Chain P.S.G."/>
            <person name="Schmidt R."/>
            <person name="Shin M.W."/>
            <person name="Legler T.C."/>
            <person name="Scow K.M."/>
            <person name="Larimer F.W."/>
            <person name="Lucas S.M."/>
            <person name="Richardson P.M."/>
            <person name="Hristova K.R."/>
        </authorList>
    </citation>
    <scope>NUCLEOTIDE SEQUENCE [LARGE SCALE GENOMIC DNA]</scope>
    <source>
        <strain evidence="3">ATCC BAA-1232 / LMG 22953 / PM1</strain>
    </source>
</reference>
<dbReference type="KEGG" id="mpt:Mpe_A1699"/>
<evidence type="ECO:0000313" key="3">
    <source>
        <dbReference type="Proteomes" id="UP000000366"/>
    </source>
</evidence>
<dbReference type="RefSeq" id="WP_011829296.1">
    <property type="nucleotide sequence ID" value="NC_008825.1"/>
</dbReference>
<gene>
    <name evidence="2" type="ordered locus">Mpe_A1699</name>
</gene>
<name>A2SGH0_METPP</name>
<dbReference type="InterPro" id="IPR011051">
    <property type="entry name" value="RmlC_Cupin_sf"/>
</dbReference>
<proteinExistence type="predicted"/>
<dbReference type="HOGENOM" id="CLU_143539_0_0_4"/>
<sequence>MAQAHARPGEVVRLAPYGERLAEHRTTAILKAEQLELVRIVLPAGRGLPEHRAPGEITVLCLEGRIAFDTPAGRQVMQAGDLIHLPRQEPHALLALENASALVTLCIARTA</sequence>
<dbReference type="Pfam" id="PF07883">
    <property type="entry name" value="Cupin_2"/>
    <property type="match status" value="1"/>
</dbReference>
<dbReference type="AlphaFoldDB" id="A2SGH0"/>
<protein>
    <recommendedName>
        <fullName evidence="1">Cupin type-2 domain-containing protein</fullName>
    </recommendedName>
</protein>
<dbReference type="CDD" id="cd02230">
    <property type="entry name" value="cupin_HP0902-like"/>
    <property type="match status" value="1"/>
</dbReference>
<dbReference type="EMBL" id="CP000555">
    <property type="protein sequence ID" value="ABM94659.1"/>
    <property type="molecule type" value="Genomic_DNA"/>
</dbReference>
<dbReference type="STRING" id="420662.Mpe_A1699"/>
<keyword evidence="3" id="KW-1185">Reference proteome</keyword>
<dbReference type="InterPro" id="IPR014710">
    <property type="entry name" value="RmlC-like_jellyroll"/>
</dbReference>
<organism evidence="2 3">
    <name type="scientific">Methylibium petroleiphilum (strain ATCC BAA-1232 / LMG 22953 / PM1)</name>
    <dbReference type="NCBI Taxonomy" id="420662"/>
    <lineage>
        <taxon>Bacteria</taxon>
        <taxon>Pseudomonadati</taxon>
        <taxon>Pseudomonadota</taxon>
        <taxon>Betaproteobacteria</taxon>
        <taxon>Burkholderiales</taxon>
        <taxon>Sphaerotilaceae</taxon>
        <taxon>Methylibium</taxon>
    </lineage>
</organism>
<feature type="domain" description="Cupin type-2" evidence="1">
    <location>
        <begin position="40"/>
        <end position="107"/>
    </location>
</feature>
<dbReference type="InterPro" id="IPR013096">
    <property type="entry name" value="Cupin_2"/>
</dbReference>
<evidence type="ECO:0000259" key="1">
    <source>
        <dbReference type="Pfam" id="PF07883"/>
    </source>
</evidence>
<dbReference type="Gene3D" id="2.60.120.10">
    <property type="entry name" value="Jelly Rolls"/>
    <property type="match status" value="1"/>
</dbReference>
<dbReference type="eggNOG" id="COG1917">
    <property type="taxonomic scope" value="Bacteria"/>
</dbReference>
<accession>A2SGH0</accession>
<dbReference type="Proteomes" id="UP000000366">
    <property type="component" value="Chromosome"/>
</dbReference>
<evidence type="ECO:0000313" key="2">
    <source>
        <dbReference type="EMBL" id="ABM94659.1"/>
    </source>
</evidence>
<dbReference type="SUPFAM" id="SSF51182">
    <property type="entry name" value="RmlC-like cupins"/>
    <property type="match status" value="1"/>
</dbReference>